<dbReference type="SUPFAM" id="SSF53756">
    <property type="entry name" value="UDP-Glycosyltransferase/glycogen phosphorylase"/>
    <property type="match status" value="1"/>
</dbReference>
<dbReference type="EMBL" id="CP036428">
    <property type="protein sequence ID" value="QDV39402.1"/>
    <property type="molecule type" value="Genomic_DNA"/>
</dbReference>
<name>A0A518HEZ2_9BACT</name>
<dbReference type="CDD" id="cd03784">
    <property type="entry name" value="GT1_Gtf-like"/>
    <property type="match status" value="1"/>
</dbReference>
<dbReference type="Pfam" id="PF06722">
    <property type="entry name" value="EryCIII-like_C"/>
    <property type="match status" value="1"/>
</dbReference>
<protein>
    <submittedName>
        <fullName evidence="2">MurG-like transferase</fullName>
        <ecNumber evidence="2">2.4.1.276</ecNumber>
    </submittedName>
</protein>
<feature type="domain" description="Erythromycin biosynthesis protein CIII-like C-terminal" evidence="1">
    <location>
        <begin position="11"/>
        <end position="131"/>
    </location>
</feature>
<dbReference type="GO" id="GO:0017000">
    <property type="term" value="P:antibiotic biosynthetic process"/>
    <property type="evidence" value="ECO:0007669"/>
    <property type="project" value="UniProtKB-ARBA"/>
</dbReference>
<dbReference type="InterPro" id="IPR002213">
    <property type="entry name" value="UDP_glucos_trans"/>
</dbReference>
<dbReference type="PANTHER" id="PTHR48050">
    <property type="entry name" value="STEROL 3-BETA-GLUCOSYLTRANSFERASE"/>
    <property type="match status" value="1"/>
</dbReference>
<keyword evidence="2" id="KW-0614">Plasmid</keyword>
<gene>
    <name evidence="2" type="ORF">ElP_73690</name>
</gene>
<geneLocation type="plasmid" evidence="3">
    <name>pelp_2</name>
</geneLocation>
<proteinExistence type="predicted"/>
<dbReference type="PANTHER" id="PTHR48050:SF13">
    <property type="entry name" value="STEROL 3-BETA-GLUCOSYLTRANSFERASE UGT80A2"/>
    <property type="match status" value="1"/>
</dbReference>
<dbReference type="KEGG" id="tpla:ElP_73690"/>
<keyword evidence="2" id="KW-0328">Glycosyltransferase</keyword>
<dbReference type="GO" id="GO:0008194">
    <property type="term" value="F:UDP-glycosyltransferase activity"/>
    <property type="evidence" value="ECO:0007669"/>
    <property type="project" value="InterPro"/>
</dbReference>
<dbReference type="Gene3D" id="3.40.50.2000">
    <property type="entry name" value="Glycogen Phosphorylase B"/>
    <property type="match status" value="1"/>
</dbReference>
<dbReference type="InterPro" id="IPR050426">
    <property type="entry name" value="Glycosyltransferase_28"/>
</dbReference>
<sequence>MVAEACAGTGHQVVISTGHGVAPGALAGLPGGPIVVGYAPQRELLARAALAVTHAGLNTVLDALGAGVPLVAVPVTNEQPGIAARVAWAGAGEVLPPGRATAGRLRDLVGRVGREGSYRAAAVRVADSIRSGGGAERAAELVEKDLLA</sequence>
<evidence type="ECO:0000259" key="1">
    <source>
        <dbReference type="Pfam" id="PF06722"/>
    </source>
</evidence>
<dbReference type="Proteomes" id="UP000317835">
    <property type="component" value="Plasmid pElP_2"/>
</dbReference>
<evidence type="ECO:0000313" key="3">
    <source>
        <dbReference type="Proteomes" id="UP000317835"/>
    </source>
</evidence>
<dbReference type="AlphaFoldDB" id="A0A518HEZ2"/>
<dbReference type="GO" id="GO:0016758">
    <property type="term" value="F:hexosyltransferase activity"/>
    <property type="evidence" value="ECO:0007669"/>
    <property type="project" value="UniProtKB-ARBA"/>
</dbReference>
<reference evidence="2 3" key="1">
    <citation type="submission" date="2019-02" db="EMBL/GenBank/DDBJ databases">
        <title>Deep-cultivation of Planctomycetes and their phenomic and genomic characterization uncovers novel biology.</title>
        <authorList>
            <person name="Wiegand S."/>
            <person name="Jogler M."/>
            <person name="Boedeker C."/>
            <person name="Pinto D."/>
            <person name="Vollmers J."/>
            <person name="Rivas-Marin E."/>
            <person name="Kohn T."/>
            <person name="Peeters S.H."/>
            <person name="Heuer A."/>
            <person name="Rast P."/>
            <person name="Oberbeckmann S."/>
            <person name="Bunk B."/>
            <person name="Jeske O."/>
            <person name="Meyerdierks A."/>
            <person name="Storesund J.E."/>
            <person name="Kallscheuer N."/>
            <person name="Luecker S."/>
            <person name="Lage O.M."/>
            <person name="Pohl T."/>
            <person name="Merkel B.J."/>
            <person name="Hornburger P."/>
            <person name="Mueller R.-W."/>
            <person name="Bruemmer F."/>
            <person name="Labrenz M."/>
            <person name="Spormann A.M."/>
            <person name="Op den Camp H."/>
            <person name="Overmann J."/>
            <person name="Amann R."/>
            <person name="Jetten M.S.M."/>
            <person name="Mascher T."/>
            <person name="Medema M.H."/>
            <person name="Devos D.P."/>
            <person name="Kaster A.-K."/>
            <person name="Ovreas L."/>
            <person name="Rohde M."/>
            <person name="Galperin M.Y."/>
            <person name="Jogler C."/>
        </authorList>
    </citation>
    <scope>NUCLEOTIDE SEQUENCE [LARGE SCALE GENOMIC DNA]</scope>
    <source>
        <strain evidence="2 3">ElP</strain>
        <plasmid evidence="3">pelp_2</plasmid>
    </source>
</reference>
<dbReference type="EC" id="2.4.1.276" evidence="2"/>
<evidence type="ECO:0000313" key="2">
    <source>
        <dbReference type="EMBL" id="QDV39402.1"/>
    </source>
</evidence>
<organism evidence="2 3">
    <name type="scientific">Tautonia plasticadhaerens</name>
    <dbReference type="NCBI Taxonomy" id="2527974"/>
    <lineage>
        <taxon>Bacteria</taxon>
        <taxon>Pseudomonadati</taxon>
        <taxon>Planctomycetota</taxon>
        <taxon>Planctomycetia</taxon>
        <taxon>Isosphaerales</taxon>
        <taxon>Isosphaeraceae</taxon>
        <taxon>Tautonia</taxon>
    </lineage>
</organism>
<keyword evidence="2" id="KW-0808">Transferase</keyword>
<keyword evidence="3" id="KW-1185">Reference proteome</keyword>
<accession>A0A518HEZ2</accession>
<dbReference type="InterPro" id="IPR010610">
    <property type="entry name" value="EryCIII-like_C"/>
</dbReference>